<organism evidence="2 3">
    <name type="scientific">Aureobasidium pullulans</name>
    <name type="common">Black yeast</name>
    <name type="synonym">Pullularia pullulans</name>
    <dbReference type="NCBI Taxonomy" id="5580"/>
    <lineage>
        <taxon>Eukaryota</taxon>
        <taxon>Fungi</taxon>
        <taxon>Dikarya</taxon>
        <taxon>Ascomycota</taxon>
        <taxon>Pezizomycotina</taxon>
        <taxon>Dothideomycetes</taxon>
        <taxon>Dothideomycetidae</taxon>
        <taxon>Dothideales</taxon>
        <taxon>Saccotheciaceae</taxon>
        <taxon>Aureobasidium</taxon>
    </lineage>
</organism>
<evidence type="ECO:0000313" key="2">
    <source>
        <dbReference type="EMBL" id="THY10095.1"/>
    </source>
</evidence>
<accession>A0A4S9K505</accession>
<sequence>MSDIQGLRAQIYDNYRAVDAETKVHILVRKHLDGRYRACVAAKDSIPFPLLQDSGEMSLTVVDALEALLDRSCEWLYEAEARNAESELRRFKRWVSETPEEHGQQPVITSREEIETVATCSVHAAELEILRVKNLRRIANRQRARSPTTSRRARERNGIA</sequence>
<proteinExistence type="predicted"/>
<reference evidence="2 3" key="1">
    <citation type="submission" date="2018-10" db="EMBL/GenBank/DDBJ databases">
        <title>Fifty Aureobasidium pullulans genomes reveal a recombining polyextremotolerant generalist.</title>
        <authorList>
            <person name="Gostincar C."/>
            <person name="Turk M."/>
            <person name="Zajc J."/>
            <person name="Gunde-Cimerman N."/>
        </authorList>
    </citation>
    <scope>NUCLEOTIDE SEQUENCE [LARGE SCALE GENOMIC DNA]</scope>
    <source>
        <strain evidence="2 3">EXF-6604</strain>
    </source>
</reference>
<comment type="caution">
    <text evidence="2">The sequence shown here is derived from an EMBL/GenBank/DDBJ whole genome shotgun (WGS) entry which is preliminary data.</text>
</comment>
<protein>
    <submittedName>
        <fullName evidence="2">Uncharacterized protein</fullName>
    </submittedName>
</protein>
<feature type="region of interest" description="Disordered" evidence="1">
    <location>
        <begin position="141"/>
        <end position="160"/>
    </location>
</feature>
<evidence type="ECO:0000313" key="3">
    <source>
        <dbReference type="Proteomes" id="UP000306584"/>
    </source>
</evidence>
<dbReference type="AlphaFoldDB" id="A0A4S9K505"/>
<name>A0A4S9K505_AURPU</name>
<dbReference type="Proteomes" id="UP000306584">
    <property type="component" value="Unassembled WGS sequence"/>
</dbReference>
<gene>
    <name evidence="2" type="ORF">D6D01_09410</name>
</gene>
<dbReference type="EMBL" id="QZBD01000639">
    <property type="protein sequence ID" value="THY10095.1"/>
    <property type="molecule type" value="Genomic_DNA"/>
</dbReference>
<evidence type="ECO:0000256" key="1">
    <source>
        <dbReference type="SAM" id="MobiDB-lite"/>
    </source>
</evidence>